<keyword evidence="5" id="KW-0406">Ion transport</keyword>
<evidence type="ECO:0000256" key="4">
    <source>
        <dbReference type="ARBA" id="ARBA00022781"/>
    </source>
</evidence>
<dbReference type="PANTHER" id="PTHR11910">
    <property type="entry name" value="ATP SYNTHASE DELTA CHAIN"/>
    <property type="match status" value="1"/>
</dbReference>
<dbReference type="GO" id="GO:0046933">
    <property type="term" value="F:proton-transporting ATP synthase activity, rotational mechanism"/>
    <property type="evidence" value="ECO:0007669"/>
    <property type="project" value="InterPro"/>
</dbReference>
<dbReference type="GO" id="GO:0042776">
    <property type="term" value="P:proton motive force-driven mitochondrial ATP synthesis"/>
    <property type="evidence" value="ECO:0007669"/>
    <property type="project" value="EnsemblMetazoa"/>
</dbReference>
<dbReference type="PRINTS" id="PR00125">
    <property type="entry name" value="ATPASEDELTA"/>
</dbReference>
<dbReference type="WBParaSite" id="EN70_8152">
    <property type="protein sequence ID" value="EN70_8152"/>
    <property type="gene ID" value="EN70_8152"/>
</dbReference>
<evidence type="ECO:0000313" key="9">
    <source>
        <dbReference type="EMBL" id="EJD75060.1"/>
    </source>
</evidence>
<dbReference type="InterPro" id="IPR026015">
    <property type="entry name" value="ATP_synth_OSCP/delta_N_sf"/>
</dbReference>
<proteinExistence type="inferred from homology"/>
<evidence type="ECO:0000256" key="2">
    <source>
        <dbReference type="ARBA" id="ARBA00007046"/>
    </source>
</evidence>
<gene>
    <name evidence="9 11" type="ORF">LOAG_17713</name>
</gene>
<dbReference type="GeneID" id="9941976"/>
<sequence length="235" mass="26203">MCLPDEQICLLDKQTCLLDKQVNKAGMSWHVLRRCMSLSAVVRATEHTVRSPIQVHGVEGRYAVALYSAAVKDKNLDAIDKDLKSLQSVYQTSVKFKNFVLDPTLTPLSKVNTVKDFAGKLNVSKETLNFLALLAENGRLNLLEEIIKLFDSIMRAHRGELVVEVITAEQLSKKHEAALKEALNKFAKPGQNLQIQMTVKPSILGGMMVSIGDKFIDMSISSQFKKFEDILRNAA</sequence>
<dbReference type="NCBIfam" id="TIGR01145">
    <property type="entry name" value="ATP_synt_delta"/>
    <property type="match status" value="1"/>
</dbReference>
<dbReference type="GO" id="GO:0008340">
    <property type="term" value="P:determination of adult lifespan"/>
    <property type="evidence" value="ECO:0007669"/>
    <property type="project" value="EnsemblMetazoa"/>
</dbReference>
<evidence type="ECO:0000256" key="3">
    <source>
        <dbReference type="ARBA" id="ARBA00022448"/>
    </source>
</evidence>
<dbReference type="OrthoDB" id="1262810at2759"/>
<protein>
    <recommendedName>
        <fullName evidence="8">Oligomycin sensitivity conferral protein</fullName>
    </recommendedName>
</protein>
<dbReference type="InParanoid" id="A0A1I7W012"/>
<dbReference type="eggNOG" id="KOG1662">
    <property type="taxonomic scope" value="Eukaryota"/>
</dbReference>
<dbReference type="GO" id="GO:0005739">
    <property type="term" value="C:mitochondrion"/>
    <property type="evidence" value="ECO:0007669"/>
    <property type="project" value="GOC"/>
</dbReference>
<evidence type="ECO:0000313" key="11">
    <source>
        <dbReference type="WBParaSite" id="EN70_8152"/>
    </source>
</evidence>
<dbReference type="Proteomes" id="UP000095285">
    <property type="component" value="Unassembled WGS sequence"/>
</dbReference>
<evidence type="ECO:0000313" key="10">
    <source>
        <dbReference type="Proteomes" id="UP000095285"/>
    </source>
</evidence>
<keyword evidence="4" id="KW-0375">Hydrogen ion transport</keyword>
<comment type="similarity">
    <text evidence="2">Belongs to the ATPase delta chain family.</text>
</comment>
<keyword evidence="10" id="KW-1185">Reference proteome</keyword>
<keyword evidence="6" id="KW-0472">Membrane</keyword>
<dbReference type="FunCoup" id="A0A1I7W012">
    <property type="interactions" value="1601"/>
</dbReference>
<dbReference type="RefSeq" id="XP_020305946.1">
    <property type="nucleotide sequence ID" value="XM_020450375.1"/>
</dbReference>
<name>A0A1I7W012_LOALO</name>
<reference evidence="9 10" key="1">
    <citation type="submission" date="2012-04" db="EMBL/GenBank/DDBJ databases">
        <title>The Genome Sequence of Loa loa.</title>
        <authorList>
            <consortium name="The Broad Institute Genome Sequencing Platform"/>
            <consortium name="Broad Institute Genome Sequencing Center for Infectious Disease"/>
            <person name="Nutman T.B."/>
            <person name="Fink D.L."/>
            <person name="Russ C."/>
            <person name="Young S."/>
            <person name="Zeng Q."/>
            <person name="Gargeya S."/>
            <person name="Alvarado L."/>
            <person name="Berlin A."/>
            <person name="Chapman S.B."/>
            <person name="Chen Z."/>
            <person name="Freedman E."/>
            <person name="Gellesch M."/>
            <person name="Goldberg J."/>
            <person name="Griggs A."/>
            <person name="Gujja S."/>
            <person name="Heilman E.R."/>
            <person name="Heiman D."/>
            <person name="Howarth C."/>
            <person name="Mehta T."/>
            <person name="Neiman D."/>
            <person name="Pearson M."/>
            <person name="Roberts A."/>
            <person name="Saif S."/>
            <person name="Shea T."/>
            <person name="Shenoy N."/>
            <person name="Sisk P."/>
            <person name="Stolte C."/>
            <person name="Sykes S."/>
            <person name="White J."/>
            <person name="Yandava C."/>
            <person name="Haas B."/>
            <person name="Henn M.R."/>
            <person name="Nusbaum C."/>
            <person name="Birren B."/>
        </authorList>
    </citation>
    <scope>NUCLEOTIDE SEQUENCE [LARGE SCALE GENOMIC DNA]</scope>
</reference>
<dbReference type="AlphaFoldDB" id="A0A1I7W012"/>
<dbReference type="CTD" id="9941976"/>
<dbReference type="HAMAP" id="MF_01416">
    <property type="entry name" value="ATP_synth_delta_bact"/>
    <property type="match status" value="1"/>
</dbReference>
<dbReference type="EMBL" id="JH712183">
    <property type="protein sequence ID" value="EJD75060.1"/>
    <property type="molecule type" value="Genomic_DNA"/>
</dbReference>
<dbReference type="SUPFAM" id="SSF47928">
    <property type="entry name" value="N-terminal domain of the delta subunit of the F1F0-ATP synthase"/>
    <property type="match status" value="1"/>
</dbReference>
<dbReference type="InterPro" id="IPR000711">
    <property type="entry name" value="ATPase_OSCP/dsu"/>
</dbReference>
<reference evidence="11" key="2">
    <citation type="submission" date="2016-11" db="UniProtKB">
        <authorList>
            <consortium name="WormBaseParasite"/>
        </authorList>
    </citation>
    <scope>IDENTIFICATION</scope>
</reference>
<dbReference type="OMA" id="MVDNIQD"/>
<evidence type="ECO:0000256" key="6">
    <source>
        <dbReference type="ARBA" id="ARBA00023136"/>
    </source>
</evidence>
<dbReference type="STRING" id="7209.A0A1I7W012"/>
<accession>A0A1S0UHA0</accession>
<evidence type="ECO:0000256" key="1">
    <source>
        <dbReference type="ARBA" id="ARBA00004370"/>
    </source>
</evidence>
<dbReference type="Pfam" id="PF00213">
    <property type="entry name" value="OSCP"/>
    <property type="match status" value="1"/>
</dbReference>
<evidence type="ECO:0000256" key="7">
    <source>
        <dbReference type="ARBA" id="ARBA00023310"/>
    </source>
</evidence>
<evidence type="ECO:0000256" key="8">
    <source>
        <dbReference type="ARBA" id="ARBA00033369"/>
    </source>
</evidence>
<keyword evidence="3" id="KW-0813">Transport</keyword>
<keyword evidence="7" id="KW-0066">ATP synthesis</keyword>
<dbReference type="Gene3D" id="1.10.520.20">
    <property type="entry name" value="N-terminal domain of the delta subunit of the F1F0-ATP synthase"/>
    <property type="match status" value="1"/>
</dbReference>
<accession>A0A1I7W012</accession>
<comment type="subcellular location">
    <subcellularLocation>
        <location evidence="1">Membrane</location>
    </subcellularLocation>
</comment>
<dbReference type="GO" id="GO:0016020">
    <property type="term" value="C:membrane"/>
    <property type="evidence" value="ECO:0007669"/>
    <property type="project" value="UniProtKB-SubCell"/>
</dbReference>
<evidence type="ECO:0000256" key="5">
    <source>
        <dbReference type="ARBA" id="ARBA00023065"/>
    </source>
</evidence>
<dbReference type="KEGG" id="loa:LOAG_17713"/>
<organism evidence="10 11">
    <name type="scientific">Loa loa</name>
    <name type="common">Eye worm</name>
    <name type="synonym">Filaria loa</name>
    <dbReference type="NCBI Taxonomy" id="7209"/>
    <lineage>
        <taxon>Eukaryota</taxon>
        <taxon>Metazoa</taxon>
        <taxon>Ecdysozoa</taxon>
        <taxon>Nematoda</taxon>
        <taxon>Chromadorea</taxon>
        <taxon>Rhabditida</taxon>
        <taxon>Spirurina</taxon>
        <taxon>Spiruromorpha</taxon>
        <taxon>Filarioidea</taxon>
        <taxon>Onchocercidae</taxon>
        <taxon>Loa</taxon>
    </lineage>
</organism>